<dbReference type="InterPro" id="IPR011330">
    <property type="entry name" value="Glyco_hydro/deAcase_b/a-brl"/>
</dbReference>
<dbReference type="RefSeq" id="WP_294893561.1">
    <property type="nucleotide sequence ID" value="NZ_DLUI01000104.1"/>
</dbReference>
<evidence type="ECO:0008006" key="5">
    <source>
        <dbReference type="Google" id="ProtNLM"/>
    </source>
</evidence>
<accession>A0A2D3WA09</accession>
<dbReference type="Gene3D" id="3.20.20.370">
    <property type="entry name" value="Glycoside hydrolase/deacetylase"/>
    <property type="match status" value="1"/>
</dbReference>
<dbReference type="InterPro" id="IPR006837">
    <property type="entry name" value="Divergent_DAC"/>
</dbReference>
<evidence type="ECO:0000313" key="4">
    <source>
        <dbReference type="Proteomes" id="UP000228859"/>
    </source>
</evidence>
<dbReference type="PANTHER" id="PTHR30105">
    <property type="entry name" value="UNCHARACTERIZED YIBQ-RELATED"/>
    <property type="match status" value="1"/>
</dbReference>
<dbReference type="EMBL" id="DLUI01000104">
    <property type="protein sequence ID" value="DAB38151.1"/>
    <property type="molecule type" value="Genomic_DNA"/>
</dbReference>
<comment type="caution">
    <text evidence="3">The sequence shown here is derived from an EMBL/GenBank/DDBJ whole genome shotgun (WGS) entry which is preliminary data.</text>
</comment>
<keyword evidence="2" id="KW-1133">Transmembrane helix</keyword>
<evidence type="ECO:0000256" key="1">
    <source>
        <dbReference type="SAM" id="MobiDB-lite"/>
    </source>
</evidence>
<dbReference type="Pfam" id="PF04748">
    <property type="entry name" value="Polysacc_deac_2"/>
    <property type="match status" value="1"/>
</dbReference>
<dbReference type="PANTHER" id="PTHR30105:SF2">
    <property type="entry name" value="DIVERGENT POLYSACCHARIDE DEACETYLASE SUPERFAMILY"/>
    <property type="match status" value="1"/>
</dbReference>
<dbReference type="CDD" id="cd10936">
    <property type="entry name" value="CE4_DAC2"/>
    <property type="match status" value="1"/>
</dbReference>
<keyword evidence="2" id="KW-0812">Transmembrane</keyword>
<name>A0A2D3WA09_9BACT</name>
<dbReference type="SUPFAM" id="SSF88713">
    <property type="entry name" value="Glycoside hydrolase/deacetylase"/>
    <property type="match status" value="1"/>
</dbReference>
<feature type="region of interest" description="Disordered" evidence="1">
    <location>
        <begin position="99"/>
        <end position="128"/>
    </location>
</feature>
<dbReference type="AlphaFoldDB" id="A0A2D3WA09"/>
<feature type="compositionally biased region" description="Basic and acidic residues" evidence="1">
    <location>
        <begin position="99"/>
        <end position="116"/>
    </location>
</feature>
<protein>
    <recommendedName>
        <fullName evidence="5">Divergent polysaccharide deacetylase family protein</fullName>
    </recommendedName>
</protein>
<evidence type="ECO:0000256" key="2">
    <source>
        <dbReference type="SAM" id="Phobius"/>
    </source>
</evidence>
<dbReference type="GO" id="GO:0005975">
    <property type="term" value="P:carbohydrate metabolic process"/>
    <property type="evidence" value="ECO:0007669"/>
    <property type="project" value="InterPro"/>
</dbReference>
<sequence>MNKQPLYRKYLTLKYIGWGLFGLVIFLSALLIGYFIGFNQVEDELIRERVQTQHLVKQIEQIAAIDEHSATPSKSKEAAYDSEIKRLQKELQALLEQEHRREPLKPQHEYAPKEPKASPPPAAVRPKRLDGTQPKLVIIIDDVSYARDVRAIQSTGLPLVMSFLPPSPRHSESAQLAQRQNRYMVHLPLEAIDFNDEEPFTLHVGDSEETIGKRIIALKQLFPNVRYVNNHTGSKFTGDRDSMEKLIRLLKKEGIQFVDSRTIGKTKVPEVSTLLGIRYIGRDVFLDHQDGVRNVKRQIKEAVEKAKRHGTAIAIGHPRPDTIQALIESKELLSEVQLVGIEQI</sequence>
<gene>
    <name evidence="3" type="ORF">CFH83_07330</name>
</gene>
<organism evidence="3 4">
    <name type="scientific">Sulfuricurvum kujiense</name>
    <dbReference type="NCBI Taxonomy" id="148813"/>
    <lineage>
        <taxon>Bacteria</taxon>
        <taxon>Pseudomonadati</taxon>
        <taxon>Campylobacterota</taxon>
        <taxon>Epsilonproteobacteria</taxon>
        <taxon>Campylobacterales</taxon>
        <taxon>Sulfurimonadaceae</taxon>
        <taxon>Sulfuricurvum</taxon>
    </lineage>
</organism>
<feature type="transmembrane region" description="Helical" evidence="2">
    <location>
        <begin position="12"/>
        <end position="36"/>
    </location>
</feature>
<keyword evidence="2" id="KW-0472">Membrane</keyword>
<dbReference type="Proteomes" id="UP000228859">
    <property type="component" value="Unassembled WGS sequence"/>
</dbReference>
<reference evidence="3 4" key="1">
    <citation type="journal article" date="2017" name="Front. Microbiol.">
        <title>Comparative Genomic Analysis of the Class Epsilonproteobacteria and Proposed Reclassification to Epsilonbacteraeota (phyl. nov.).</title>
        <authorList>
            <person name="Waite D.W."/>
            <person name="Vanwonterghem I."/>
            <person name="Rinke C."/>
            <person name="Parks D.H."/>
            <person name="Zhang Y."/>
            <person name="Takai K."/>
            <person name="Sievert S.M."/>
            <person name="Simon J."/>
            <person name="Campbell B.J."/>
            <person name="Hanson T.E."/>
            <person name="Woyke T."/>
            <person name="Klotz M.G."/>
            <person name="Hugenholtz P."/>
        </authorList>
    </citation>
    <scope>NUCLEOTIDE SEQUENCE [LARGE SCALE GENOMIC DNA]</scope>
    <source>
        <strain evidence="3">UBA12443</strain>
    </source>
</reference>
<proteinExistence type="predicted"/>
<evidence type="ECO:0000313" key="3">
    <source>
        <dbReference type="EMBL" id="DAB38151.1"/>
    </source>
</evidence>